<sequence length="16" mass="1495">MSGPRGTTGDGAVMSA</sequence>
<organism evidence="1">
    <name type="scientific">Propionibacterium freudenreichii subsp. freudenreichii</name>
    <dbReference type="NCBI Taxonomy" id="66712"/>
    <lineage>
        <taxon>Bacteria</taxon>
        <taxon>Bacillati</taxon>
        <taxon>Actinomycetota</taxon>
        <taxon>Actinomycetes</taxon>
        <taxon>Propionibacteriales</taxon>
        <taxon>Propionibacteriaceae</taxon>
        <taxon>Propionibacterium</taxon>
    </lineage>
</organism>
<dbReference type="AlphaFoldDB" id="A0A0B7P0J9"/>
<reference evidence="1" key="1">
    <citation type="submission" date="2014-08" db="EMBL/GenBank/DDBJ databases">
        <authorList>
            <person name="Falentin Helene"/>
        </authorList>
    </citation>
    <scope>NUCLEOTIDE SEQUENCE</scope>
</reference>
<name>A0A0B7P0J9_PROFF</name>
<dbReference type="EMBL" id="LM676425">
    <property type="protein sequence ID" value="CEP26848.1"/>
    <property type="molecule type" value="Genomic_DNA"/>
</dbReference>
<evidence type="ECO:0000313" key="1">
    <source>
        <dbReference type="EMBL" id="CEP26848.1"/>
    </source>
</evidence>
<protein>
    <submittedName>
        <fullName evidence="1">Uncharacterized protein</fullName>
    </submittedName>
</protein>
<accession>A0A0B7P0J9</accession>
<gene>
    <name evidence="1" type="ORF">PFCIRM138_10225</name>
</gene>
<proteinExistence type="predicted"/>